<keyword evidence="3" id="KW-1185">Reference proteome</keyword>
<accession>A0A8J5V6U8</accession>
<comment type="caution">
    <text evidence="2">The sequence shown here is derived from an EMBL/GenBank/DDBJ whole genome shotgun (WGS) entry which is preliminary data.</text>
</comment>
<sequence length="81" mass="9171">MDAIKETKDYQTSSQTRCATNGGHEYPQPLQTVARKKKVSSVIRLKSNFAIASYFEWVSQYTAFSPCKPSGEKLHIHHGRV</sequence>
<organism evidence="2 3">
    <name type="scientific">Zizania palustris</name>
    <name type="common">Northern wild rice</name>
    <dbReference type="NCBI Taxonomy" id="103762"/>
    <lineage>
        <taxon>Eukaryota</taxon>
        <taxon>Viridiplantae</taxon>
        <taxon>Streptophyta</taxon>
        <taxon>Embryophyta</taxon>
        <taxon>Tracheophyta</taxon>
        <taxon>Spermatophyta</taxon>
        <taxon>Magnoliopsida</taxon>
        <taxon>Liliopsida</taxon>
        <taxon>Poales</taxon>
        <taxon>Poaceae</taxon>
        <taxon>BOP clade</taxon>
        <taxon>Oryzoideae</taxon>
        <taxon>Oryzeae</taxon>
        <taxon>Zizaniinae</taxon>
        <taxon>Zizania</taxon>
    </lineage>
</organism>
<evidence type="ECO:0000313" key="3">
    <source>
        <dbReference type="Proteomes" id="UP000729402"/>
    </source>
</evidence>
<dbReference type="Proteomes" id="UP000729402">
    <property type="component" value="Unassembled WGS sequence"/>
</dbReference>
<protein>
    <submittedName>
        <fullName evidence="2">Uncharacterized protein</fullName>
    </submittedName>
</protein>
<dbReference type="EMBL" id="JAAALK010000289">
    <property type="protein sequence ID" value="KAG8049591.1"/>
    <property type="molecule type" value="Genomic_DNA"/>
</dbReference>
<reference evidence="2" key="1">
    <citation type="journal article" date="2021" name="bioRxiv">
        <title>Whole Genome Assembly and Annotation of Northern Wild Rice, Zizania palustris L., Supports a Whole Genome Duplication in the Zizania Genus.</title>
        <authorList>
            <person name="Haas M."/>
            <person name="Kono T."/>
            <person name="Macchietto M."/>
            <person name="Millas R."/>
            <person name="McGilp L."/>
            <person name="Shao M."/>
            <person name="Duquette J."/>
            <person name="Hirsch C.N."/>
            <person name="Kimball J."/>
        </authorList>
    </citation>
    <scope>NUCLEOTIDE SEQUENCE</scope>
    <source>
        <tissue evidence="2">Fresh leaf tissue</tissue>
    </source>
</reference>
<feature type="compositionally biased region" description="Polar residues" evidence="1">
    <location>
        <begin position="10"/>
        <end position="19"/>
    </location>
</feature>
<reference evidence="2" key="2">
    <citation type="submission" date="2021-02" db="EMBL/GenBank/DDBJ databases">
        <authorList>
            <person name="Kimball J.A."/>
            <person name="Haas M.W."/>
            <person name="Macchietto M."/>
            <person name="Kono T."/>
            <person name="Duquette J."/>
            <person name="Shao M."/>
        </authorList>
    </citation>
    <scope>NUCLEOTIDE SEQUENCE</scope>
    <source>
        <tissue evidence="2">Fresh leaf tissue</tissue>
    </source>
</reference>
<feature type="region of interest" description="Disordered" evidence="1">
    <location>
        <begin position="1"/>
        <end position="27"/>
    </location>
</feature>
<dbReference type="AlphaFoldDB" id="A0A8J5V6U8"/>
<evidence type="ECO:0000256" key="1">
    <source>
        <dbReference type="SAM" id="MobiDB-lite"/>
    </source>
</evidence>
<name>A0A8J5V6U8_ZIZPA</name>
<evidence type="ECO:0000313" key="2">
    <source>
        <dbReference type="EMBL" id="KAG8049591.1"/>
    </source>
</evidence>
<proteinExistence type="predicted"/>
<gene>
    <name evidence="2" type="ORF">GUJ93_ZPchr0009g104</name>
</gene>